<dbReference type="OrthoDB" id="9949628at2759"/>
<dbReference type="InterPro" id="IPR007110">
    <property type="entry name" value="Ig-like_dom"/>
</dbReference>
<dbReference type="Gene3D" id="2.60.40.10">
    <property type="entry name" value="Immunoglobulins"/>
    <property type="match status" value="1"/>
</dbReference>
<dbReference type="SUPFAM" id="SSF48726">
    <property type="entry name" value="Immunoglobulin"/>
    <property type="match status" value="1"/>
</dbReference>
<dbReference type="CTD" id="567"/>
<evidence type="ECO:0000256" key="5">
    <source>
        <dbReference type="ARBA" id="ARBA00022525"/>
    </source>
</evidence>
<evidence type="ECO:0000256" key="7">
    <source>
        <dbReference type="ARBA" id="ARBA00023319"/>
    </source>
</evidence>
<dbReference type="GeneID" id="102826281"/>
<dbReference type="PROSITE" id="PS50835">
    <property type="entry name" value="IG_LIKE"/>
    <property type="match status" value="1"/>
</dbReference>
<dbReference type="PANTHER" id="PTHR19944:SF62">
    <property type="entry name" value="BETA-2-MICROGLOBULIN"/>
    <property type="match status" value="1"/>
</dbReference>
<dbReference type="GO" id="GO:0010038">
    <property type="term" value="P:response to metal ion"/>
    <property type="evidence" value="ECO:0007669"/>
    <property type="project" value="UniProtKB-ARBA"/>
</dbReference>
<protein>
    <recommendedName>
        <fullName evidence="3">Beta-2-microglobulin</fullName>
    </recommendedName>
</protein>
<keyword evidence="7" id="KW-0393">Immunoglobulin domain</keyword>
<dbReference type="AlphaFoldDB" id="A0A9B0SVM5"/>
<dbReference type="CDD" id="cd05770">
    <property type="entry name" value="IgC1_beta2m"/>
    <property type="match status" value="1"/>
</dbReference>
<evidence type="ECO:0000256" key="1">
    <source>
        <dbReference type="ARBA" id="ARBA00004613"/>
    </source>
</evidence>
<dbReference type="FunFam" id="2.60.40.10:FF:001005">
    <property type="entry name" value="Beta-2-microglobulin"/>
    <property type="match status" value="1"/>
</dbReference>
<evidence type="ECO:0000313" key="11">
    <source>
        <dbReference type="RefSeq" id="XP_006831939.1"/>
    </source>
</evidence>
<keyword evidence="6" id="KW-0391">Immunity</keyword>
<dbReference type="SMART" id="SM00407">
    <property type="entry name" value="IGc1"/>
    <property type="match status" value="1"/>
</dbReference>
<dbReference type="InterPro" id="IPR036179">
    <property type="entry name" value="Ig-like_dom_sf"/>
</dbReference>
<dbReference type="GO" id="GO:0006955">
    <property type="term" value="P:immune response"/>
    <property type="evidence" value="ECO:0007669"/>
    <property type="project" value="InterPro"/>
</dbReference>
<dbReference type="RefSeq" id="XP_006831939.1">
    <property type="nucleotide sequence ID" value="XM_006831876.1"/>
</dbReference>
<dbReference type="GO" id="GO:0005576">
    <property type="term" value="C:extracellular region"/>
    <property type="evidence" value="ECO:0007669"/>
    <property type="project" value="UniProtKB-SubCell"/>
</dbReference>
<dbReference type="PANTHER" id="PTHR19944">
    <property type="entry name" value="MHC CLASS II-RELATED"/>
    <property type="match status" value="1"/>
</dbReference>
<evidence type="ECO:0000256" key="8">
    <source>
        <dbReference type="SAM" id="SignalP"/>
    </source>
</evidence>
<organism evidence="10 11">
    <name type="scientific">Chrysochloris asiatica</name>
    <name type="common">Cape golden mole</name>
    <dbReference type="NCBI Taxonomy" id="185453"/>
    <lineage>
        <taxon>Eukaryota</taxon>
        <taxon>Metazoa</taxon>
        <taxon>Chordata</taxon>
        <taxon>Craniata</taxon>
        <taxon>Vertebrata</taxon>
        <taxon>Euteleostomi</taxon>
        <taxon>Mammalia</taxon>
        <taxon>Eutheria</taxon>
        <taxon>Afrotheria</taxon>
        <taxon>Chrysochloridae</taxon>
        <taxon>Chrysochlorinae</taxon>
        <taxon>Chrysochloris</taxon>
    </lineage>
</organism>
<keyword evidence="4" id="KW-0490">MHC I</keyword>
<dbReference type="InterPro" id="IPR003597">
    <property type="entry name" value="Ig_C1-set"/>
</dbReference>
<feature type="signal peptide" evidence="8">
    <location>
        <begin position="1"/>
        <end position="20"/>
    </location>
</feature>
<dbReference type="PROSITE" id="PS00290">
    <property type="entry name" value="IG_MHC"/>
    <property type="match status" value="1"/>
</dbReference>
<dbReference type="GO" id="GO:0002474">
    <property type="term" value="P:antigen processing and presentation of peptide antigen via MHC class I"/>
    <property type="evidence" value="ECO:0007669"/>
    <property type="project" value="UniProtKB-KW"/>
</dbReference>
<name>A0A9B0SVM5_CHRAS</name>
<dbReference type="InterPro" id="IPR050160">
    <property type="entry name" value="MHC/Immunoglobulin"/>
</dbReference>
<evidence type="ECO:0000256" key="6">
    <source>
        <dbReference type="ARBA" id="ARBA00022859"/>
    </source>
</evidence>
<accession>A0A9B0SVM5</accession>
<comment type="similarity">
    <text evidence="2">Belongs to the beta-2-microglobulin family.</text>
</comment>
<dbReference type="InterPro" id="IPR015707">
    <property type="entry name" value="B2Microglobulin"/>
</dbReference>
<keyword evidence="8" id="KW-0732">Signal</keyword>
<keyword evidence="5" id="KW-0964">Secreted</keyword>
<dbReference type="InterPro" id="IPR003006">
    <property type="entry name" value="Ig/MHC_CS"/>
</dbReference>
<proteinExistence type="inferred from homology"/>
<gene>
    <name evidence="11" type="primary">B2M</name>
</gene>
<dbReference type="GO" id="GO:0042612">
    <property type="term" value="C:MHC class I protein complex"/>
    <property type="evidence" value="ECO:0007669"/>
    <property type="project" value="UniProtKB-KW"/>
</dbReference>
<dbReference type="Proteomes" id="UP000504623">
    <property type="component" value="Unplaced"/>
</dbReference>
<evidence type="ECO:0000259" key="9">
    <source>
        <dbReference type="PROSITE" id="PS50835"/>
    </source>
</evidence>
<evidence type="ECO:0000256" key="3">
    <source>
        <dbReference type="ARBA" id="ARBA00018767"/>
    </source>
</evidence>
<dbReference type="InterPro" id="IPR013783">
    <property type="entry name" value="Ig-like_fold"/>
</dbReference>
<keyword evidence="10" id="KW-1185">Reference proteome</keyword>
<feature type="domain" description="Ig-like" evidence="9">
    <location>
        <begin position="25"/>
        <end position="114"/>
    </location>
</feature>
<evidence type="ECO:0000256" key="4">
    <source>
        <dbReference type="ARBA" id="ARBA00022451"/>
    </source>
</evidence>
<dbReference type="Pfam" id="PF07654">
    <property type="entry name" value="C1-set"/>
    <property type="match status" value="1"/>
</dbReference>
<evidence type="ECO:0000256" key="2">
    <source>
        <dbReference type="ARBA" id="ARBA00009564"/>
    </source>
</evidence>
<evidence type="ECO:0000313" key="10">
    <source>
        <dbReference type="Proteomes" id="UP000504623"/>
    </source>
</evidence>
<feature type="chain" id="PRO_5039708269" description="Beta-2-microglobulin" evidence="8">
    <location>
        <begin position="21"/>
        <end position="205"/>
    </location>
</feature>
<sequence>MSHFVVLTLVALLSLSSLDAVQRPPNVQVYTRYPAENGKPNFLNCYVSGFHPPQITIDLYKNGEKITEKVERSDLAFSKDWSFYLLVHTEFTPNDNDAYTCHVEHVTLKKPKIVKWGGCLCRDVLLGGFDSACWVVSAYLGTTIVSASFPCFSFSILGFLPGRRPQSSFLGPVRLVRLSVPLIPGCVWIESRREAGTWRAAGPPA</sequence>
<reference evidence="11" key="1">
    <citation type="submission" date="2025-08" db="UniProtKB">
        <authorList>
            <consortium name="RefSeq"/>
        </authorList>
    </citation>
    <scope>IDENTIFICATION</scope>
    <source>
        <tissue evidence="11">Spleen</tissue>
    </source>
</reference>
<comment type="subcellular location">
    <subcellularLocation>
        <location evidence="1">Secreted</location>
    </subcellularLocation>
</comment>